<reference evidence="1" key="2">
    <citation type="journal article" date="2020" name="Nat. Commun.">
        <title>Large-scale genome sequencing of mycorrhizal fungi provides insights into the early evolution of symbiotic traits.</title>
        <authorList>
            <person name="Miyauchi S."/>
            <person name="Kiss E."/>
            <person name="Kuo A."/>
            <person name="Drula E."/>
            <person name="Kohler A."/>
            <person name="Sanchez-Garcia M."/>
            <person name="Morin E."/>
            <person name="Andreopoulos B."/>
            <person name="Barry K.W."/>
            <person name="Bonito G."/>
            <person name="Buee M."/>
            <person name="Carver A."/>
            <person name="Chen C."/>
            <person name="Cichocki N."/>
            <person name="Clum A."/>
            <person name="Culley D."/>
            <person name="Crous P.W."/>
            <person name="Fauchery L."/>
            <person name="Girlanda M."/>
            <person name="Hayes R.D."/>
            <person name="Keri Z."/>
            <person name="LaButti K."/>
            <person name="Lipzen A."/>
            <person name="Lombard V."/>
            <person name="Magnuson J."/>
            <person name="Maillard F."/>
            <person name="Murat C."/>
            <person name="Nolan M."/>
            <person name="Ohm R.A."/>
            <person name="Pangilinan J."/>
            <person name="Pereira M.F."/>
            <person name="Perotto S."/>
            <person name="Peter M."/>
            <person name="Pfister S."/>
            <person name="Riley R."/>
            <person name="Sitrit Y."/>
            <person name="Stielow J.B."/>
            <person name="Szollosi G."/>
            <person name="Zifcakova L."/>
            <person name="Stursova M."/>
            <person name="Spatafora J.W."/>
            <person name="Tedersoo L."/>
            <person name="Vaario L.M."/>
            <person name="Yamada A."/>
            <person name="Yan M."/>
            <person name="Wang P."/>
            <person name="Xu J."/>
            <person name="Bruns T."/>
            <person name="Baldrian P."/>
            <person name="Vilgalys R."/>
            <person name="Dunand C."/>
            <person name="Henrissat B."/>
            <person name="Grigoriev I.V."/>
            <person name="Hibbett D."/>
            <person name="Nagy L.G."/>
            <person name="Martin F.M."/>
        </authorList>
    </citation>
    <scope>NUCLEOTIDE SEQUENCE</scope>
    <source>
        <strain evidence="1">BED1</strain>
    </source>
</reference>
<reference evidence="1" key="1">
    <citation type="submission" date="2019-10" db="EMBL/GenBank/DDBJ databases">
        <authorList>
            <consortium name="DOE Joint Genome Institute"/>
            <person name="Kuo A."/>
            <person name="Miyauchi S."/>
            <person name="Kiss E."/>
            <person name="Drula E."/>
            <person name="Kohler A."/>
            <person name="Sanchez-Garcia M."/>
            <person name="Andreopoulos B."/>
            <person name="Barry K.W."/>
            <person name="Bonito G."/>
            <person name="Buee M."/>
            <person name="Carver A."/>
            <person name="Chen C."/>
            <person name="Cichocki N."/>
            <person name="Clum A."/>
            <person name="Culley D."/>
            <person name="Crous P.W."/>
            <person name="Fauchery L."/>
            <person name="Girlanda M."/>
            <person name="Hayes R."/>
            <person name="Keri Z."/>
            <person name="LaButti K."/>
            <person name="Lipzen A."/>
            <person name="Lombard V."/>
            <person name="Magnuson J."/>
            <person name="Maillard F."/>
            <person name="Morin E."/>
            <person name="Murat C."/>
            <person name="Nolan M."/>
            <person name="Ohm R."/>
            <person name="Pangilinan J."/>
            <person name="Pereira M."/>
            <person name="Perotto S."/>
            <person name="Peter M."/>
            <person name="Riley R."/>
            <person name="Sitrit Y."/>
            <person name="Stielow B."/>
            <person name="Szollosi G."/>
            <person name="Zifcakova L."/>
            <person name="Stursova M."/>
            <person name="Spatafora J.W."/>
            <person name="Tedersoo L."/>
            <person name="Vaario L.-M."/>
            <person name="Yamada A."/>
            <person name="Yan M."/>
            <person name="Wang P."/>
            <person name="Xu J."/>
            <person name="Bruns T."/>
            <person name="Baldrian P."/>
            <person name="Vilgalys R."/>
            <person name="Henrissat B."/>
            <person name="Grigoriev I.V."/>
            <person name="Hibbett D."/>
            <person name="Nagy L.G."/>
            <person name="Martin F.M."/>
        </authorList>
    </citation>
    <scope>NUCLEOTIDE SEQUENCE</scope>
    <source>
        <strain evidence="1">BED1</strain>
    </source>
</reference>
<gene>
    <name evidence="1" type="ORF">L210DRAFT_2308121</name>
</gene>
<accession>A0AAD4GDQ8</accession>
<evidence type="ECO:0000313" key="2">
    <source>
        <dbReference type="Proteomes" id="UP001194468"/>
    </source>
</evidence>
<sequence length="481" mass="54114">MTIALTQPQSTHVRRPSFTLCTIALDDGCGTPHADPPRSETSAITAVTDKSRPIPSLPAEIHLEIIDIIAHRVPRSPCRDEPYDPADLDTLCACALVCKLWLSTARFGIWKGVRLSGRKKSMAFIRLLQVYARDSFPTLTIPSLGRYVAHLSVRETRGNAWDPKWLDDALPHLATYLPHVQSLEMERVTWEYLSSRSRTTCLQAFKHAKSLALRGFLFRTIRDMYNFLGEFTEVEVLTLDGVHWTKKNTPTWLFNSAVDINMPPMGLREVGFRDVPMEPVLEWIMAGSEYQRRVGNSGPGIEIIRMGGVGVSEARVIGKFLRGVGDSLRKVYIGFETDFVGRGDALVKEIELAANPNLEEFHIFGLVVPSPPPADPFEQELRPPQRALQALTFLLSQIRSRMRVLSFALYPADLRAMSAIDFEGLTRVFEKGVWSYVDEVRVVISNKGEYGLGKVVKERLKVLHERGVLKVTVGFDEREVL</sequence>
<comment type="caution">
    <text evidence="1">The sequence shown here is derived from an EMBL/GenBank/DDBJ whole genome shotgun (WGS) entry which is preliminary data.</text>
</comment>
<organism evidence="1 2">
    <name type="scientific">Boletus edulis BED1</name>
    <dbReference type="NCBI Taxonomy" id="1328754"/>
    <lineage>
        <taxon>Eukaryota</taxon>
        <taxon>Fungi</taxon>
        <taxon>Dikarya</taxon>
        <taxon>Basidiomycota</taxon>
        <taxon>Agaricomycotina</taxon>
        <taxon>Agaricomycetes</taxon>
        <taxon>Agaricomycetidae</taxon>
        <taxon>Boletales</taxon>
        <taxon>Boletineae</taxon>
        <taxon>Boletaceae</taxon>
        <taxon>Boletoideae</taxon>
        <taxon>Boletus</taxon>
    </lineage>
</organism>
<proteinExistence type="predicted"/>
<keyword evidence="2" id="KW-1185">Reference proteome</keyword>
<evidence type="ECO:0000313" key="1">
    <source>
        <dbReference type="EMBL" id="KAF8438149.1"/>
    </source>
</evidence>
<dbReference type="EMBL" id="WHUW01000017">
    <property type="protein sequence ID" value="KAF8438149.1"/>
    <property type="molecule type" value="Genomic_DNA"/>
</dbReference>
<protein>
    <recommendedName>
        <fullName evidence="3">F-box domain-containing protein</fullName>
    </recommendedName>
</protein>
<dbReference type="Proteomes" id="UP001194468">
    <property type="component" value="Unassembled WGS sequence"/>
</dbReference>
<dbReference type="AlphaFoldDB" id="A0AAD4GDQ8"/>
<name>A0AAD4GDQ8_BOLED</name>
<evidence type="ECO:0008006" key="3">
    <source>
        <dbReference type="Google" id="ProtNLM"/>
    </source>
</evidence>